<dbReference type="AlphaFoldDB" id="A0A2P2PL79"/>
<protein>
    <submittedName>
        <fullName evidence="1">Uncharacterized protein</fullName>
    </submittedName>
</protein>
<sequence length="31" mass="3447">MSLLNQCIIAFSHFNVGASSQAVINTSFWFL</sequence>
<dbReference type="EMBL" id="GGEC01075022">
    <property type="protein sequence ID" value="MBX55506.1"/>
    <property type="molecule type" value="Transcribed_RNA"/>
</dbReference>
<evidence type="ECO:0000313" key="1">
    <source>
        <dbReference type="EMBL" id="MBX55506.1"/>
    </source>
</evidence>
<organism evidence="1">
    <name type="scientific">Rhizophora mucronata</name>
    <name type="common">Asiatic mangrove</name>
    <dbReference type="NCBI Taxonomy" id="61149"/>
    <lineage>
        <taxon>Eukaryota</taxon>
        <taxon>Viridiplantae</taxon>
        <taxon>Streptophyta</taxon>
        <taxon>Embryophyta</taxon>
        <taxon>Tracheophyta</taxon>
        <taxon>Spermatophyta</taxon>
        <taxon>Magnoliopsida</taxon>
        <taxon>eudicotyledons</taxon>
        <taxon>Gunneridae</taxon>
        <taxon>Pentapetalae</taxon>
        <taxon>rosids</taxon>
        <taxon>fabids</taxon>
        <taxon>Malpighiales</taxon>
        <taxon>Rhizophoraceae</taxon>
        <taxon>Rhizophora</taxon>
    </lineage>
</organism>
<name>A0A2P2PL79_RHIMU</name>
<reference evidence="1" key="1">
    <citation type="submission" date="2018-02" db="EMBL/GenBank/DDBJ databases">
        <title>Rhizophora mucronata_Transcriptome.</title>
        <authorList>
            <person name="Meera S.P."/>
            <person name="Sreeshan A."/>
            <person name="Augustine A."/>
        </authorList>
    </citation>
    <scope>NUCLEOTIDE SEQUENCE</scope>
    <source>
        <tissue evidence="1">Leaf</tissue>
    </source>
</reference>
<proteinExistence type="predicted"/>
<accession>A0A2P2PL79</accession>